<evidence type="ECO:0000313" key="1">
    <source>
        <dbReference type="EMBL" id="MBB1062725.1"/>
    </source>
</evidence>
<reference evidence="3 4" key="1">
    <citation type="submission" date="2020-07" db="EMBL/GenBank/DDBJ databases">
        <title>Description of Limosilactobacillus balticus sp. nov., Limosilactobacillus agrestis sp. nov., Limosilactobacillus albertensis sp. nov., Limosilactobacillus rudii sp. nov., Limosilactobacillus fastidiosus sp. nov., five novel Limosilactobacillus species isolated from the vertebrate gastrointestinal tract, and proposal of 6 subspecies of Limosilactobacillus reuteri adapted to the gastrointestinal tract of specific vertebrate hosts.</title>
        <authorList>
            <person name="Li F."/>
            <person name="Cheng C."/>
            <person name="Zheng J."/>
            <person name="Quevedo R.M."/>
            <person name="Li J."/>
            <person name="Roos S."/>
            <person name="Gaenzle M.G."/>
            <person name="Walter J."/>
        </authorList>
    </citation>
    <scope>NUCLEOTIDE SEQUENCE [LARGE SCALE GENOMIC DNA]</scope>
    <source>
        <strain evidence="2 3">WF-MA3-C</strain>
        <strain evidence="1 4">WF-MO7-1</strain>
    </source>
</reference>
<dbReference type="EMBL" id="JACIUZ010000025">
    <property type="protein sequence ID" value="MBB1062725.1"/>
    <property type="molecule type" value="Genomic_DNA"/>
</dbReference>
<dbReference type="EMBL" id="JACIUY010000062">
    <property type="protein sequence ID" value="MBB1086540.1"/>
    <property type="molecule type" value="Genomic_DNA"/>
</dbReference>
<dbReference type="AlphaFoldDB" id="A0A7W3U0R7"/>
<keyword evidence="4" id="KW-1185">Reference proteome</keyword>
<organism evidence="2 3">
    <name type="scientific">Limosilactobacillus fastidiosus</name>
    <dbReference type="NCBI Taxonomy" id="2759855"/>
    <lineage>
        <taxon>Bacteria</taxon>
        <taxon>Bacillati</taxon>
        <taxon>Bacillota</taxon>
        <taxon>Bacilli</taxon>
        <taxon>Lactobacillales</taxon>
        <taxon>Lactobacillaceae</taxon>
        <taxon>Limosilactobacillus</taxon>
    </lineage>
</organism>
<proteinExistence type="predicted"/>
<accession>A0A7W3U0R7</accession>
<dbReference type="Proteomes" id="UP000518255">
    <property type="component" value="Unassembled WGS sequence"/>
</dbReference>
<comment type="caution">
    <text evidence="2">The sequence shown here is derived from an EMBL/GenBank/DDBJ whole genome shotgun (WGS) entry which is preliminary data.</text>
</comment>
<name>A0A7W3U0R7_9LACO</name>
<protein>
    <submittedName>
        <fullName evidence="2">Uncharacterized protein</fullName>
    </submittedName>
</protein>
<evidence type="ECO:0000313" key="3">
    <source>
        <dbReference type="Proteomes" id="UP000518255"/>
    </source>
</evidence>
<dbReference type="Proteomes" id="UP000544052">
    <property type="component" value="Unassembled WGS sequence"/>
</dbReference>
<sequence>MKFTLSVVRIMKDSDISDISDINDIQKEIIINNDSHQCWQFDGDENHKENLEE</sequence>
<gene>
    <name evidence="2" type="ORF">H5R63_07100</name>
    <name evidence="1" type="ORF">H5R64_02755</name>
</gene>
<evidence type="ECO:0000313" key="2">
    <source>
        <dbReference type="EMBL" id="MBB1086540.1"/>
    </source>
</evidence>
<evidence type="ECO:0000313" key="4">
    <source>
        <dbReference type="Proteomes" id="UP000544052"/>
    </source>
</evidence>
<dbReference type="RefSeq" id="WP_182582728.1">
    <property type="nucleotide sequence ID" value="NZ_JAJPCV010000039.1"/>
</dbReference>